<reference evidence="1" key="1">
    <citation type="journal article" date="2013" name="Nat. Commun.">
        <title>Whole-genome sequencing of Oryza brachyantha reveals mechanisms underlying Oryza genome evolution.</title>
        <authorList>
            <person name="Chen J."/>
            <person name="Huang Q."/>
            <person name="Gao D."/>
            <person name="Wang J."/>
            <person name="Lang Y."/>
            <person name="Liu T."/>
            <person name="Li B."/>
            <person name="Bai Z."/>
            <person name="Luis Goicoechea J."/>
            <person name="Liang C."/>
            <person name="Chen C."/>
            <person name="Zhang W."/>
            <person name="Sun S."/>
            <person name="Liao Y."/>
            <person name="Zhang X."/>
            <person name="Yang L."/>
            <person name="Song C."/>
            <person name="Wang M."/>
            <person name="Shi J."/>
            <person name="Liu G."/>
            <person name="Liu J."/>
            <person name="Zhou H."/>
            <person name="Zhou W."/>
            <person name="Yu Q."/>
            <person name="An N."/>
            <person name="Chen Y."/>
            <person name="Cai Q."/>
            <person name="Wang B."/>
            <person name="Liu B."/>
            <person name="Min J."/>
            <person name="Huang Y."/>
            <person name="Wu H."/>
            <person name="Li Z."/>
            <person name="Zhang Y."/>
            <person name="Yin Y."/>
            <person name="Song W."/>
            <person name="Jiang J."/>
            <person name="Jackson S.A."/>
            <person name="Wing R.A."/>
            <person name="Wang J."/>
            <person name="Chen M."/>
        </authorList>
    </citation>
    <scope>NUCLEOTIDE SEQUENCE [LARGE SCALE GENOMIC DNA]</scope>
    <source>
        <strain evidence="1">cv. IRGC 101232</strain>
    </source>
</reference>
<dbReference type="Gene3D" id="3.80.10.10">
    <property type="entry name" value="Ribonuclease Inhibitor"/>
    <property type="match status" value="1"/>
</dbReference>
<evidence type="ECO:0000313" key="2">
    <source>
        <dbReference type="Proteomes" id="UP000006038"/>
    </source>
</evidence>
<proteinExistence type="predicted"/>
<protein>
    <submittedName>
        <fullName evidence="1">Uncharacterized protein</fullName>
    </submittedName>
</protein>
<dbReference type="EnsemblPlants" id="OB04G12170.1">
    <property type="protein sequence ID" value="OB04G12170.1"/>
    <property type="gene ID" value="OB04G12170"/>
</dbReference>
<dbReference type="PANTHER" id="PTHR33463:SF208">
    <property type="entry name" value="OS04G0166000 PROTEIN"/>
    <property type="match status" value="1"/>
</dbReference>
<dbReference type="Proteomes" id="UP000006038">
    <property type="component" value="Chromosome 4"/>
</dbReference>
<dbReference type="PANTHER" id="PTHR33463">
    <property type="entry name" value="NB-ARC DOMAIN-CONTAINING PROTEIN-RELATED"/>
    <property type="match status" value="1"/>
</dbReference>
<dbReference type="InterPro" id="IPR050905">
    <property type="entry name" value="Plant_NBS-LRR"/>
</dbReference>
<evidence type="ECO:0000313" key="1">
    <source>
        <dbReference type="EnsemblPlants" id="OB04G12170.1"/>
    </source>
</evidence>
<keyword evidence="2" id="KW-1185">Reference proteome</keyword>
<sequence length="655" mass="74059">MEGKWRSLRIHISSCTPRHELDAFCGSYSSCASWSSEIEQRNSPCLSWIGAHKAIYFEGWAGVGASAVLRAIAENPGPSLRNKFDRIIHVDCSRALQWMNSSCFLSSMVATSWATTGQPMPTTVGLRFLGLDKCKALPQETGQDKNNTSLALEIFQRLWVLDICYTDWVLVFPQESTEEQQMALNIREVGPQGLLSSLESFSFDSRGDNAEISSISLAGCSRLDLDLSNTIVKSVDFTDKVVQVTCLRRVILLGCELLRAILWPEVGMPQLMLLNITIVGGQEVTKTSLFHGEQQGYCHSYVVVTDMRFFQSLVLRIDGSFRWITSNFSLYLRLSYAIEDNEKLAGSPLDRSITTMTKPICYKDVNLGMVATNPNDSSSPRQLEPLDIHVEIGEGISYANVVSEQALSAVAFVMNKAGSLHVHDNFSITSVNPNHVMLRKDKEIVWRCLQQCHVERCGKLGAVFFADYIDSAFEPLEAFSAADLMMANCIWSARKMTRTKDYRSFAQLRSIQLHCCPRLKYVLPISWAAPYSHLPSLETLYIVRQIFPVEKVALSTISTDHLEFPELKHIYLHEVPKLQQICDTRRMFAPKLKTIRVRKCWGLKRIPSTTGSCPVADCEKDWWEKLEWDGHHPSLFKTCHSKHYKKALPRGSFIW</sequence>
<dbReference type="AlphaFoldDB" id="J3LVP2"/>
<accession>J3LVP2</accession>
<dbReference type="Gramene" id="OB04G12170.1">
    <property type="protein sequence ID" value="OB04G12170.1"/>
    <property type="gene ID" value="OB04G12170"/>
</dbReference>
<name>J3LVP2_ORYBR</name>
<dbReference type="OMA" id="HICEAKI"/>
<dbReference type="eggNOG" id="ENOG502SXWY">
    <property type="taxonomic scope" value="Eukaryota"/>
</dbReference>
<dbReference type="HOGENOM" id="CLU_020446_1_0_1"/>
<dbReference type="SUPFAM" id="SSF52047">
    <property type="entry name" value="RNI-like"/>
    <property type="match status" value="1"/>
</dbReference>
<organism evidence="1">
    <name type="scientific">Oryza brachyantha</name>
    <name type="common">malo sina</name>
    <dbReference type="NCBI Taxonomy" id="4533"/>
    <lineage>
        <taxon>Eukaryota</taxon>
        <taxon>Viridiplantae</taxon>
        <taxon>Streptophyta</taxon>
        <taxon>Embryophyta</taxon>
        <taxon>Tracheophyta</taxon>
        <taxon>Spermatophyta</taxon>
        <taxon>Magnoliopsida</taxon>
        <taxon>Liliopsida</taxon>
        <taxon>Poales</taxon>
        <taxon>Poaceae</taxon>
        <taxon>BOP clade</taxon>
        <taxon>Oryzoideae</taxon>
        <taxon>Oryzeae</taxon>
        <taxon>Oryzinae</taxon>
        <taxon>Oryza</taxon>
    </lineage>
</organism>
<dbReference type="InterPro" id="IPR032675">
    <property type="entry name" value="LRR_dom_sf"/>
</dbReference>
<reference evidence="1" key="2">
    <citation type="submission" date="2013-04" db="UniProtKB">
        <authorList>
            <consortium name="EnsemblPlants"/>
        </authorList>
    </citation>
    <scope>IDENTIFICATION</scope>
</reference>